<accession>A0A5M6IGF0</accession>
<sequence>MQSFSDRRLTGLVRAIAAGALALGLLAALVTGPLTPFAPSAHASDTALIEPTLGEDGLYHHDFFLQSFLDISEDLADSHAQGKRLVVVFEQRGCIYCKKVNTEVLADPAINAYVREHFNVLQLNLFGERHVTDLDGEEMPEKQLARRWGVLFTPTFIFLPEDPADAAGQTGKEAAVFHMHGAFGKGTFTSAFEWVKQKGYATDRHFQQFVADRMAARQAAESEAASQ</sequence>
<dbReference type="InterPro" id="IPR041737">
    <property type="entry name" value="SoxW"/>
</dbReference>
<evidence type="ECO:0000313" key="2">
    <source>
        <dbReference type="EMBL" id="KAA5606658.1"/>
    </source>
</evidence>
<dbReference type="SUPFAM" id="SSF52833">
    <property type="entry name" value="Thioredoxin-like"/>
    <property type="match status" value="1"/>
</dbReference>
<dbReference type="InterPro" id="IPR012336">
    <property type="entry name" value="Thioredoxin-like_fold"/>
</dbReference>
<dbReference type="AlphaFoldDB" id="A0A5M6IGF0"/>
<dbReference type="Gene3D" id="3.40.30.10">
    <property type="entry name" value="Glutaredoxin"/>
    <property type="match status" value="1"/>
</dbReference>
<evidence type="ECO:0000259" key="1">
    <source>
        <dbReference type="Pfam" id="PF13098"/>
    </source>
</evidence>
<comment type="caution">
    <text evidence="2">The sequence shown here is derived from an EMBL/GenBank/DDBJ whole genome shotgun (WGS) entry which is preliminary data.</text>
</comment>
<evidence type="ECO:0000313" key="3">
    <source>
        <dbReference type="Proteomes" id="UP000324065"/>
    </source>
</evidence>
<dbReference type="OrthoDB" id="9811036at2"/>
<protein>
    <submittedName>
        <fullName evidence="2">Thioredoxin fold domain-containing protein</fullName>
    </submittedName>
</protein>
<dbReference type="Proteomes" id="UP000324065">
    <property type="component" value="Unassembled WGS sequence"/>
</dbReference>
<dbReference type="EMBL" id="VWPJ01000003">
    <property type="protein sequence ID" value="KAA5606658.1"/>
    <property type="molecule type" value="Genomic_DNA"/>
</dbReference>
<reference evidence="2 3" key="1">
    <citation type="submission" date="2019-09" db="EMBL/GenBank/DDBJ databases">
        <title>Genome sequence of Roseospira marina, one of the more divergent members of the non-sulfur purple photosynthetic bacterial family, the Rhodospirillaceae.</title>
        <authorList>
            <person name="Meyer T."/>
            <person name="Kyndt J."/>
        </authorList>
    </citation>
    <scope>NUCLEOTIDE SEQUENCE [LARGE SCALE GENOMIC DNA]</scope>
    <source>
        <strain evidence="2 3">DSM 15113</strain>
    </source>
</reference>
<dbReference type="RefSeq" id="WP_150061259.1">
    <property type="nucleotide sequence ID" value="NZ_JACHII010000005.1"/>
</dbReference>
<gene>
    <name evidence="2" type="ORF">F1188_04810</name>
</gene>
<dbReference type="CDD" id="cd02951">
    <property type="entry name" value="SoxW"/>
    <property type="match status" value="1"/>
</dbReference>
<feature type="domain" description="Thioredoxin-like fold" evidence="1">
    <location>
        <begin position="80"/>
        <end position="162"/>
    </location>
</feature>
<name>A0A5M6IGF0_9PROT</name>
<organism evidence="2 3">
    <name type="scientific">Roseospira marina</name>
    <dbReference type="NCBI Taxonomy" id="140057"/>
    <lineage>
        <taxon>Bacteria</taxon>
        <taxon>Pseudomonadati</taxon>
        <taxon>Pseudomonadota</taxon>
        <taxon>Alphaproteobacteria</taxon>
        <taxon>Rhodospirillales</taxon>
        <taxon>Rhodospirillaceae</taxon>
        <taxon>Roseospira</taxon>
    </lineage>
</organism>
<dbReference type="Pfam" id="PF13098">
    <property type="entry name" value="Thioredoxin_2"/>
    <property type="match status" value="1"/>
</dbReference>
<proteinExistence type="predicted"/>
<keyword evidence="3" id="KW-1185">Reference proteome</keyword>
<dbReference type="InterPro" id="IPR036249">
    <property type="entry name" value="Thioredoxin-like_sf"/>
</dbReference>